<dbReference type="InterPro" id="IPR013083">
    <property type="entry name" value="Znf_RING/FYVE/PHD"/>
</dbReference>
<evidence type="ECO:0000256" key="21">
    <source>
        <dbReference type="SAM" id="Phobius"/>
    </source>
</evidence>
<reference evidence="23" key="2">
    <citation type="submission" date="2020-02" db="EMBL/GenBank/DDBJ databases">
        <title>Esox lucius (northern pike) genome, fEsoLuc1, primary haplotype.</title>
        <authorList>
            <person name="Myers G."/>
            <person name="Karagic N."/>
            <person name="Meyer A."/>
            <person name="Pippel M."/>
            <person name="Reichard M."/>
            <person name="Winkler S."/>
            <person name="Tracey A."/>
            <person name="Sims Y."/>
            <person name="Howe K."/>
            <person name="Rhie A."/>
            <person name="Formenti G."/>
            <person name="Durbin R."/>
            <person name="Fedrigo O."/>
            <person name="Jarvis E.D."/>
        </authorList>
    </citation>
    <scope>NUCLEOTIDE SEQUENCE [LARGE SCALE GENOMIC DNA]</scope>
</reference>
<keyword evidence="10" id="KW-0677">Repeat</keyword>
<dbReference type="GO" id="GO:0016020">
    <property type="term" value="C:membrane"/>
    <property type="evidence" value="ECO:0007669"/>
    <property type="project" value="UniProtKB-SubCell"/>
</dbReference>
<gene>
    <name evidence="23" type="primary">RNF217</name>
</gene>
<dbReference type="STRING" id="8010.ENSELUP00000040142"/>
<keyword evidence="13" id="KW-0862">Zinc</keyword>
<dbReference type="CDD" id="cd20350">
    <property type="entry name" value="Rcat_RBR_RNF217"/>
    <property type="match status" value="1"/>
</dbReference>
<dbReference type="CDD" id="cd20342">
    <property type="entry name" value="BRcat_RBR_RNF217"/>
    <property type="match status" value="1"/>
</dbReference>
<dbReference type="PANTHER" id="PTHR11685">
    <property type="entry name" value="RBR FAMILY RING FINGER AND IBR DOMAIN-CONTAINING"/>
    <property type="match status" value="1"/>
</dbReference>
<proteinExistence type="inferred from homology"/>
<dbReference type="OrthoDB" id="10009520at2759"/>
<dbReference type="EC" id="2.3.2.31" evidence="5"/>
<comment type="catalytic activity">
    <reaction evidence="1">
        <text>[E2 ubiquitin-conjugating enzyme]-S-ubiquitinyl-L-cysteine + [acceptor protein]-L-lysine = [E2 ubiquitin-conjugating enzyme]-L-cysteine + [acceptor protein]-N(6)-ubiquitinyl-L-lysine.</text>
        <dbReference type="EC" id="2.3.2.31"/>
    </reaction>
</comment>
<keyword evidence="7" id="KW-0808">Transferase</keyword>
<dbReference type="GeneID" id="105017928"/>
<comment type="subcellular location">
    <subcellularLocation>
        <location evidence="3">Cytoplasm</location>
    </subcellularLocation>
    <subcellularLocation>
        <location evidence="2">Membrane</location>
        <topology evidence="2">Single-pass membrane protein</topology>
    </subcellularLocation>
</comment>
<dbReference type="GO" id="GO:0005737">
    <property type="term" value="C:cytoplasm"/>
    <property type="evidence" value="ECO:0007669"/>
    <property type="project" value="UniProtKB-SubCell"/>
</dbReference>
<name>A0A3P9AHB4_ESOLU</name>
<evidence type="ECO:0000256" key="8">
    <source>
        <dbReference type="ARBA" id="ARBA00022692"/>
    </source>
</evidence>
<dbReference type="InterPro" id="IPR044066">
    <property type="entry name" value="TRIAD_supradom"/>
</dbReference>
<protein>
    <recommendedName>
        <fullName evidence="18">E3 ubiquitin-protein ligase RNF217</fullName>
        <ecNumber evidence="5">2.3.2.31</ecNumber>
    </recommendedName>
    <alternativeName>
        <fullName evidence="19">RING finger protein 217</fullName>
    </alternativeName>
</protein>
<evidence type="ECO:0000313" key="24">
    <source>
        <dbReference type="Proteomes" id="UP000265140"/>
    </source>
</evidence>
<keyword evidence="15 21" id="KW-0472">Membrane</keyword>
<evidence type="ECO:0000256" key="19">
    <source>
        <dbReference type="ARBA" id="ARBA00080640"/>
    </source>
</evidence>
<dbReference type="FunFam" id="3.30.40.10:FF:000264">
    <property type="entry name" value="RBR-type E3 ubiquitin transferase"/>
    <property type="match status" value="1"/>
</dbReference>
<evidence type="ECO:0000256" key="1">
    <source>
        <dbReference type="ARBA" id="ARBA00001798"/>
    </source>
</evidence>
<dbReference type="AlphaFoldDB" id="A0A3P9AHB4"/>
<dbReference type="GO" id="GO:0061630">
    <property type="term" value="F:ubiquitin protein ligase activity"/>
    <property type="evidence" value="ECO:0007669"/>
    <property type="project" value="UniProtKB-EC"/>
</dbReference>
<accession>A0A3P9AHB4</accession>
<evidence type="ECO:0000313" key="23">
    <source>
        <dbReference type="Ensembl" id="ENSELUP00000040142.1"/>
    </source>
</evidence>
<dbReference type="SUPFAM" id="SSF57850">
    <property type="entry name" value="RING/U-box"/>
    <property type="match status" value="3"/>
</dbReference>
<dbReference type="CTD" id="154214"/>
<keyword evidence="12" id="KW-0833">Ubl conjugation pathway</keyword>
<feature type="region of interest" description="Disordered" evidence="20">
    <location>
        <begin position="102"/>
        <end position="123"/>
    </location>
</feature>
<keyword evidence="14 21" id="KW-1133">Transmembrane helix</keyword>
<dbReference type="CDD" id="cd16622">
    <property type="entry name" value="vRING-HC-C4C4_RBR_RNF217"/>
    <property type="match status" value="1"/>
</dbReference>
<dbReference type="Ensembl" id="ENSELUT00000032127.3">
    <property type="protein sequence ID" value="ENSELUP00000040142.1"/>
    <property type="gene ID" value="ENSELUG00000020519.3"/>
</dbReference>
<comment type="function">
    <text evidence="16">E3 ubiquitin-protein ligase which accepts ubiquitin from E2 ubiquitin-conjugating enzymes in the form of a thioester and then directly transfers the ubiquitin to targeted substrates. Mediates the degradation of the iron exporter ferroportin/SLC40A1 and thus regulates iron homeostasis.</text>
</comment>
<dbReference type="InterPro" id="IPR047550">
    <property type="entry name" value="RNF217_RBR_vRING-HC"/>
</dbReference>
<keyword evidence="8 21" id="KW-0812">Transmembrane</keyword>
<reference evidence="24" key="1">
    <citation type="journal article" date="2014" name="PLoS ONE">
        <title>The genome and linkage map of the northern pike (Esox lucius): conserved synteny revealed between the salmonid sister group and the Neoteleostei.</title>
        <authorList>
            <person name="Rondeau E.B."/>
            <person name="Minkley D.R."/>
            <person name="Leong J.S."/>
            <person name="Messmer A.M."/>
            <person name="Jantzen J.R."/>
            <person name="von Schalburg K.R."/>
            <person name="Lemon C."/>
            <person name="Bird N.H."/>
            <person name="Koop B.F."/>
        </authorList>
    </citation>
    <scope>NUCLEOTIDE SEQUENCE</scope>
</reference>
<dbReference type="Proteomes" id="UP000265140">
    <property type="component" value="Chromosome 18"/>
</dbReference>
<keyword evidence="24" id="KW-1185">Reference proteome</keyword>
<evidence type="ECO:0000256" key="5">
    <source>
        <dbReference type="ARBA" id="ARBA00012251"/>
    </source>
</evidence>
<evidence type="ECO:0000256" key="18">
    <source>
        <dbReference type="ARBA" id="ARBA00067769"/>
    </source>
</evidence>
<evidence type="ECO:0000256" key="7">
    <source>
        <dbReference type="ARBA" id="ARBA00022679"/>
    </source>
</evidence>
<keyword evidence="9" id="KW-0479">Metal-binding</keyword>
<dbReference type="InterPro" id="IPR047552">
    <property type="entry name" value="Rcat_RBR_RNF217"/>
</dbReference>
<evidence type="ECO:0000259" key="22">
    <source>
        <dbReference type="PROSITE" id="PS51873"/>
    </source>
</evidence>
<dbReference type="SMART" id="SM00647">
    <property type="entry name" value="IBR"/>
    <property type="match status" value="2"/>
</dbReference>
<evidence type="ECO:0000256" key="16">
    <source>
        <dbReference type="ARBA" id="ARBA00054457"/>
    </source>
</evidence>
<evidence type="ECO:0000256" key="6">
    <source>
        <dbReference type="ARBA" id="ARBA00022490"/>
    </source>
</evidence>
<evidence type="ECO:0000256" key="12">
    <source>
        <dbReference type="ARBA" id="ARBA00022786"/>
    </source>
</evidence>
<comment type="pathway">
    <text evidence="4">Protein modification; protein ubiquitination.</text>
</comment>
<dbReference type="InParanoid" id="A0A3P9AHB4"/>
<reference evidence="23" key="4">
    <citation type="submission" date="2025-09" db="UniProtKB">
        <authorList>
            <consortium name="Ensembl"/>
        </authorList>
    </citation>
    <scope>IDENTIFICATION</scope>
</reference>
<dbReference type="GO" id="GO:0008270">
    <property type="term" value="F:zinc ion binding"/>
    <property type="evidence" value="ECO:0007669"/>
    <property type="project" value="UniProtKB-KW"/>
</dbReference>
<evidence type="ECO:0000256" key="17">
    <source>
        <dbReference type="ARBA" id="ARBA00061413"/>
    </source>
</evidence>
<evidence type="ECO:0000256" key="9">
    <source>
        <dbReference type="ARBA" id="ARBA00022723"/>
    </source>
</evidence>
<feature type="domain" description="RING-type" evidence="22">
    <location>
        <begin position="277"/>
        <end position="492"/>
    </location>
</feature>
<dbReference type="Bgee" id="ENSELUG00000020519">
    <property type="expression patterns" value="Expressed in nose and 13 other cell types or tissues"/>
</dbReference>
<dbReference type="Pfam" id="PF22191">
    <property type="entry name" value="IBR_1"/>
    <property type="match status" value="1"/>
</dbReference>
<sequence length="557" mass="63146">MGRYSLGMEDAHISLNVYNSKMPSFVSSYDEETVCNPSEVFDKVETSGTDFIQDVRETKIRTPDMLLEAHKRRVERTGSKENVDGYSFRKPATAVDVLRRNFGSTRSPNSNNKSADDQNDPDGAMIDIILNERINCVVLEKSSGSETKDGKERMADHTEGLTSTDLNELDVTDSGYICESSRADDDVVQLKEHVYCTVYCIANDNYRKPLDHTGEHQYNGAMTPSTSNVATDPSPDLRQQSDLEMGLNTIPEPYTLSNLIDPRTLSNFYSGDYSVSVVLTCRICLDNKHIKPLHCCKKAVCEECLKRYISSQVMVGRADIVCPVTECSGYLEETLVVSHLGSEEVAKYKYFLELSRIDSSTKPCPQCSQFTSLKGRTPGRAEHKYKIQCVKCQFVWCFKCHAPWHEGLKCRDYRKGDRLLRNWASVIEHGQRNAQKCPRCKIHIQRTEGCDHMNCTQCNTNFCYRCGERYRHLRFFGDHTSNLSVFGCKYRYHPEKPHLRRLVRGSVCVSKVLVAPLLLGLVVVVGALSLVIGLVAFPIYYICKKRRKRTQGTGSWL</sequence>
<evidence type="ECO:0000256" key="15">
    <source>
        <dbReference type="ARBA" id="ARBA00023136"/>
    </source>
</evidence>
<dbReference type="GO" id="GO:0016567">
    <property type="term" value="P:protein ubiquitination"/>
    <property type="evidence" value="ECO:0007669"/>
    <property type="project" value="InterPro"/>
</dbReference>
<comment type="similarity">
    <text evidence="17">Belongs to the RBR family. RNF217 subfamily.</text>
</comment>
<evidence type="ECO:0000256" key="13">
    <source>
        <dbReference type="ARBA" id="ARBA00022833"/>
    </source>
</evidence>
<dbReference type="OMA" id="QCSSCQF"/>
<evidence type="ECO:0000256" key="4">
    <source>
        <dbReference type="ARBA" id="ARBA00004906"/>
    </source>
</evidence>
<dbReference type="InterPro" id="IPR047551">
    <property type="entry name" value="BRcat_RBR_RNF217"/>
</dbReference>
<evidence type="ECO:0000256" key="3">
    <source>
        <dbReference type="ARBA" id="ARBA00004496"/>
    </source>
</evidence>
<dbReference type="RefSeq" id="XP_010881269.1">
    <property type="nucleotide sequence ID" value="XM_010882967.3"/>
</dbReference>
<dbReference type="GeneTree" id="ENSGT00730000111285"/>
<dbReference type="Gene3D" id="3.30.40.10">
    <property type="entry name" value="Zinc/RING finger domain, C3HC4 (zinc finger)"/>
    <property type="match status" value="1"/>
</dbReference>
<keyword evidence="11" id="KW-0863">Zinc-finger</keyword>
<organism evidence="23 24">
    <name type="scientific">Esox lucius</name>
    <name type="common">Northern pike</name>
    <dbReference type="NCBI Taxonomy" id="8010"/>
    <lineage>
        <taxon>Eukaryota</taxon>
        <taxon>Metazoa</taxon>
        <taxon>Chordata</taxon>
        <taxon>Craniata</taxon>
        <taxon>Vertebrata</taxon>
        <taxon>Euteleostomi</taxon>
        <taxon>Actinopterygii</taxon>
        <taxon>Neopterygii</taxon>
        <taxon>Teleostei</taxon>
        <taxon>Protacanthopterygii</taxon>
        <taxon>Esociformes</taxon>
        <taxon>Esocidae</taxon>
        <taxon>Esox</taxon>
    </lineage>
</organism>
<dbReference type="Pfam" id="PF01485">
    <property type="entry name" value="IBR"/>
    <property type="match status" value="1"/>
</dbReference>
<evidence type="ECO:0000256" key="2">
    <source>
        <dbReference type="ARBA" id="ARBA00004167"/>
    </source>
</evidence>
<dbReference type="FunCoup" id="A0A3P9AHB4">
    <property type="interactions" value="201"/>
</dbReference>
<dbReference type="Gene3D" id="1.20.120.1750">
    <property type="match status" value="1"/>
</dbReference>
<dbReference type="InterPro" id="IPR031127">
    <property type="entry name" value="E3_UB_ligase_RBR"/>
</dbReference>
<dbReference type="InterPro" id="IPR002867">
    <property type="entry name" value="IBR_dom"/>
</dbReference>
<dbReference type="PROSITE" id="PS51873">
    <property type="entry name" value="TRIAD"/>
    <property type="match status" value="1"/>
</dbReference>
<feature type="compositionally biased region" description="Polar residues" evidence="20">
    <location>
        <begin position="102"/>
        <end position="113"/>
    </location>
</feature>
<dbReference type="FunFam" id="1.20.120.1750:FF:000008">
    <property type="entry name" value="RBR-type E3 ubiquitin transferase"/>
    <property type="match status" value="1"/>
</dbReference>
<feature type="transmembrane region" description="Helical" evidence="21">
    <location>
        <begin position="517"/>
        <end position="542"/>
    </location>
</feature>
<evidence type="ECO:0000256" key="10">
    <source>
        <dbReference type="ARBA" id="ARBA00022737"/>
    </source>
</evidence>
<evidence type="ECO:0000256" key="20">
    <source>
        <dbReference type="SAM" id="MobiDB-lite"/>
    </source>
</evidence>
<dbReference type="KEGG" id="els:105017928"/>
<keyword evidence="6" id="KW-0963">Cytoplasm</keyword>
<evidence type="ECO:0000256" key="14">
    <source>
        <dbReference type="ARBA" id="ARBA00022989"/>
    </source>
</evidence>
<evidence type="ECO:0000256" key="11">
    <source>
        <dbReference type="ARBA" id="ARBA00022771"/>
    </source>
</evidence>
<reference evidence="23" key="3">
    <citation type="submission" date="2025-08" db="UniProtKB">
        <authorList>
            <consortium name="Ensembl"/>
        </authorList>
    </citation>
    <scope>IDENTIFICATION</scope>
</reference>